<sequence>MTEDELVLPDVAAWRAWLAENHASSDGVWLVVGKKNGTTTALTYEPAVLEALCFGWIDGQARRRDEHTYAQRMTPRRPRSPWSASNVRRVAELEAEGRMTEAGRAAVRAAQADGRWDRAYVGQADAEPPPDLVAALDAEPRARAMFDILTRSNRFAVIYRVTEAKRPETRARRIAGFVESLARGEPPYPQKRRLEDLPG</sequence>
<keyword evidence="2" id="KW-1185">Reference proteome</keyword>
<evidence type="ECO:0000313" key="1">
    <source>
        <dbReference type="EMBL" id="PFG39696.1"/>
    </source>
</evidence>
<evidence type="ECO:0000313" key="2">
    <source>
        <dbReference type="Proteomes" id="UP000222106"/>
    </source>
</evidence>
<organism evidence="1 2">
    <name type="scientific">Georgenia soli</name>
    <dbReference type="NCBI Taxonomy" id="638953"/>
    <lineage>
        <taxon>Bacteria</taxon>
        <taxon>Bacillati</taxon>
        <taxon>Actinomycetota</taxon>
        <taxon>Actinomycetes</taxon>
        <taxon>Micrococcales</taxon>
        <taxon>Bogoriellaceae</taxon>
        <taxon>Georgenia</taxon>
    </lineage>
</organism>
<comment type="caution">
    <text evidence="1">The sequence shown here is derived from an EMBL/GenBank/DDBJ whole genome shotgun (WGS) entry which is preliminary data.</text>
</comment>
<dbReference type="Pfam" id="PF13376">
    <property type="entry name" value="OmdA"/>
    <property type="match status" value="1"/>
</dbReference>
<dbReference type="AlphaFoldDB" id="A0A2A9EM63"/>
<gene>
    <name evidence="1" type="ORF">ATJ97_2209</name>
</gene>
<accession>A0A2A9EM63</accession>
<reference evidence="1 2" key="1">
    <citation type="submission" date="2017-10" db="EMBL/GenBank/DDBJ databases">
        <title>Sequencing the genomes of 1000 actinobacteria strains.</title>
        <authorList>
            <person name="Klenk H.-P."/>
        </authorList>
    </citation>
    <scope>NUCLEOTIDE SEQUENCE [LARGE SCALE GENOMIC DNA]</scope>
    <source>
        <strain evidence="1 2">DSM 21838</strain>
    </source>
</reference>
<protein>
    <submittedName>
        <fullName evidence="1">Uncharacterized protein YdeI (YjbR/CyaY-like superfamily)</fullName>
    </submittedName>
</protein>
<name>A0A2A9EM63_9MICO</name>
<dbReference type="OrthoDB" id="9796999at2"/>
<dbReference type="RefSeq" id="WP_098483752.1">
    <property type="nucleotide sequence ID" value="NZ_PDJI01000004.1"/>
</dbReference>
<dbReference type="Proteomes" id="UP000222106">
    <property type="component" value="Unassembled WGS sequence"/>
</dbReference>
<dbReference type="EMBL" id="PDJI01000004">
    <property type="protein sequence ID" value="PFG39696.1"/>
    <property type="molecule type" value="Genomic_DNA"/>
</dbReference>
<proteinExistence type="predicted"/>